<name>A0A5C4RQK7_9GAMM</name>
<keyword evidence="6" id="KW-1185">Reference proteome</keyword>
<evidence type="ECO:0000256" key="3">
    <source>
        <dbReference type="SAM" id="MobiDB-lite"/>
    </source>
</evidence>
<dbReference type="RefSeq" id="WP_139449538.1">
    <property type="nucleotide sequence ID" value="NZ_SMDR01000003.1"/>
</dbReference>
<evidence type="ECO:0000256" key="1">
    <source>
        <dbReference type="ARBA" id="ARBA00022630"/>
    </source>
</evidence>
<evidence type="ECO:0000259" key="4">
    <source>
        <dbReference type="Pfam" id="PF07992"/>
    </source>
</evidence>
<dbReference type="EMBL" id="SMDR01000003">
    <property type="protein sequence ID" value="TNJ33254.1"/>
    <property type="molecule type" value="Genomic_DNA"/>
</dbReference>
<dbReference type="PRINTS" id="PR00368">
    <property type="entry name" value="FADPNR"/>
</dbReference>
<dbReference type="PRINTS" id="PR00469">
    <property type="entry name" value="PNDRDTASEII"/>
</dbReference>
<feature type="domain" description="FAD/NAD(P)-binding" evidence="4">
    <location>
        <begin position="9"/>
        <end position="124"/>
    </location>
</feature>
<evidence type="ECO:0000256" key="2">
    <source>
        <dbReference type="ARBA" id="ARBA00023002"/>
    </source>
</evidence>
<keyword evidence="1" id="KW-0285">Flavoprotein</keyword>
<dbReference type="GO" id="GO:0016491">
    <property type="term" value="F:oxidoreductase activity"/>
    <property type="evidence" value="ECO:0007669"/>
    <property type="project" value="UniProtKB-KW"/>
</dbReference>
<organism evidence="5 6">
    <name type="scientific">Arenimonas terrae</name>
    <dbReference type="NCBI Taxonomy" id="2546226"/>
    <lineage>
        <taxon>Bacteria</taxon>
        <taxon>Pseudomonadati</taxon>
        <taxon>Pseudomonadota</taxon>
        <taxon>Gammaproteobacteria</taxon>
        <taxon>Lysobacterales</taxon>
        <taxon>Lysobacteraceae</taxon>
        <taxon>Arenimonas</taxon>
    </lineage>
</organism>
<dbReference type="OrthoDB" id="109585at2"/>
<protein>
    <submittedName>
        <fullName evidence="5">NAD(P)/FAD-dependent oxidoreductase</fullName>
    </submittedName>
</protein>
<dbReference type="SUPFAM" id="SSF51905">
    <property type="entry name" value="FAD/NAD(P)-binding domain"/>
    <property type="match status" value="1"/>
</dbReference>
<feature type="region of interest" description="Disordered" evidence="3">
    <location>
        <begin position="38"/>
        <end position="61"/>
    </location>
</feature>
<dbReference type="InterPro" id="IPR050097">
    <property type="entry name" value="Ferredoxin-NADP_redctase_2"/>
</dbReference>
<keyword evidence="2" id="KW-0560">Oxidoreductase</keyword>
<dbReference type="AlphaFoldDB" id="A0A5C4RQK7"/>
<comment type="caution">
    <text evidence="5">The sequence shown here is derived from an EMBL/GenBank/DDBJ whole genome shotgun (WGS) entry which is preliminary data.</text>
</comment>
<sequence>MNALPASRMDCLVVGGGPAGLVAATNLARYGRQACVVDRGETRGQRPRHPRRGPGVPGAQPGSRLLERILRQAEAAGVVVCRGVVETLARDGLGFVAEVDGVLVRARCVLIATGAIEPQTVACPLPLRRGHPRVWLHAAAAPAPVVDTMQAIRFARVPVDLAVALGARRAGDGHLEVDIRQSTCVPGLYAAGDVVAGLSEVAVAMAEAAVAATAIHRALPPNRH</sequence>
<evidence type="ECO:0000313" key="5">
    <source>
        <dbReference type="EMBL" id="TNJ33254.1"/>
    </source>
</evidence>
<dbReference type="PANTHER" id="PTHR48105">
    <property type="entry name" value="THIOREDOXIN REDUCTASE 1-RELATED-RELATED"/>
    <property type="match status" value="1"/>
</dbReference>
<dbReference type="InterPro" id="IPR036188">
    <property type="entry name" value="FAD/NAD-bd_sf"/>
</dbReference>
<dbReference type="Gene3D" id="3.50.50.60">
    <property type="entry name" value="FAD/NAD(P)-binding domain"/>
    <property type="match status" value="2"/>
</dbReference>
<proteinExistence type="predicted"/>
<dbReference type="Pfam" id="PF07992">
    <property type="entry name" value="Pyr_redox_2"/>
    <property type="match status" value="1"/>
</dbReference>
<gene>
    <name evidence="5" type="ORF">E1B00_13225</name>
</gene>
<evidence type="ECO:0000313" key="6">
    <source>
        <dbReference type="Proteomes" id="UP000305760"/>
    </source>
</evidence>
<reference evidence="5 6" key="1">
    <citation type="submission" date="2019-03" db="EMBL/GenBank/DDBJ databases">
        <title>Arenimonas daejeonensis sp. nov., isolated from compost.</title>
        <authorList>
            <person name="Jeon C.O."/>
        </authorList>
    </citation>
    <scope>NUCLEOTIDE SEQUENCE [LARGE SCALE GENOMIC DNA]</scope>
    <source>
        <strain evidence="5 6">R29</strain>
    </source>
</reference>
<dbReference type="Proteomes" id="UP000305760">
    <property type="component" value="Unassembled WGS sequence"/>
</dbReference>
<dbReference type="InterPro" id="IPR023753">
    <property type="entry name" value="FAD/NAD-binding_dom"/>
</dbReference>
<accession>A0A5C4RQK7</accession>